<protein>
    <submittedName>
        <fullName evidence="2">Uncharacterized protein</fullName>
    </submittedName>
</protein>
<evidence type="ECO:0000256" key="1">
    <source>
        <dbReference type="SAM" id="MobiDB-lite"/>
    </source>
</evidence>
<name>A0ABT5ZX57_9ACTN</name>
<sequence>MRGGRLGGPEPQGGVSADKPLAPATVVEVDRKATKDGVVSLGQTPAALGTELI</sequence>
<dbReference type="EMBL" id="JARJBC010000050">
    <property type="protein sequence ID" value="MDF3294404.1"/>
    <property type="molecule type" value="Genomic_DNA"/>
</dbReference>
<organism evidence="2 3">
    <name type="scientific">Streptomyces silvisoli</name>
    <dbReference type="NCBI Taxonomy" id="3034235"/>
    <lineage>
        <taxon>Bacteria</taxon>
        <taxon>Bacillati</taxon>
        <taxon>Actinomycetota</taxon>
        <taxon>Actinomycetes</taxon>
        <taxon>Kitasatosporales</taxon>
        <taxon>Streptomycetaceae</taxon>
        <taxon>Streptomyces</taxon>
    </lineage>
</organism>
<evidence type="ECO:0000313" key="2">
    <source>
        <dbReference type="EMBL" id="MDF3294404.1"/>
    </source>
</evidence>
<dbReference type="Proteomes" id="UP001216579">
    <property type="component" value="Unassembled WGS sequence"/>
</dbReference>
<proteinExistence type="predicted"/>
<evidence type="ECO:0000313" key="3">
    <source>
        <dbReference type="Proteomes" id="UP001216579"/>
    </source>
</evidence>
<dbReference type="RefSeq" id="WP_276097201.1">
    <property type="nucleotide sequence ID" value="NZ_JARJBC010000050.1"/>
</dbReference>
<comment type="caution">
    <text evidence="2">The sequence shown here is derived from an EMBL/GenBank/DDBJ whole genome shotgun (WGS) entry which is preliminary data.</text>
</comment>
<feature type="region of interest" description="Disordered" evidence="1">
    <location>
        <begin position="1"/>
        <end position="23"/>
    </location>
</feature>
<keyword evidence="3" id="KW-1185">Reference proteome</keyword>
<gene>
    <name evidence="2" type="ORF">P3G67_35500</name>
</gene>
<reference evidence="2 3" key="1">
    <citation type="submission" date="2023-03" db="EMBL/GenBank/DDBJ databases">
        <title>Draft genome sequence of Streptomyces sp. RB6PN23 isolated from peat swamp forest in Thailand.</title>
        <authorList>
            <person name="Klaysubun C."/>
            <person name="Duangmal K."/>
        </authorList>
    </citation>
    <scope>NUCLEOTIDE SEQUENCE [LARGE SCALE GENOMIC DNA]</scope>
    <source>
        <strain evidence="2 3">RB6PN23</strain>
    </source>
</reference>
<feature type="compositionally biased region" description="Gly residues" evidence="1">
    <location>
        <begin position="1"/>
        <end position="11"/>
    </location>
</feature>
<accession>A0ABT5ZX57</accession>